<feature type="domain" description="L-proline 3-hydroxylase C-terminal" evidence="3">
    <location>
        <begin position="314"/>
        <end position="374"/>
    </location>
</feature>
<dbReference type="InterPro" id="IPR027443">
    <property type="entry name" value="IPNS-like_sf"/>
</dbReference>
<accession>A0A5B8JQB9</accession>
<evidence type="ECO:0000259" key="2">
    <source>
        <dbReference type="Pfam" id="PF05118"/>
    </source>
</evidence>
<dbReference type="Pfam" id="PF05373">
    <property type="entry name" value="Pro_3_hydrox_C"/>
    <property type="match status" value="1"/>
</dbReference>
<evidence type="ECO:0000313" key="4">
    <source>
        <dbReference type="EMBL" id="QDY80090.1"/>
    </source>
</evidence>
<protein>
    <submittedName>
        <fullName evidence="4">Putative nonproteinogenic amino acid hydroxylase</fullName>
    </submittedName>
</protein>
<dbReference type="InterPro" id="IPR007803">
    <property type="entry name" value="Asp/Arg/Pro-Hydrxlase"/>
</dbReference>
<dbReference type="Gene3D" id="2.60.120.330">
    <property type="entry name" value="B-lactam Antibiotic, Isopenicillin N Synthase, Chain"/>
    <property type="match status" value="1"/>
</dbReference>
<dbReference type="GO" id="GO:0016706">
    <property type="term" value="F:2-oxoglutarate-dependent dioxygenase activity"/>
    <property type="evidence" value="ECO:0007669"/>
    <property type="project" value="InterPro"/>
</dbReference>
<evidence type="ECO:0000259" key="3">
    <source>
        <dbReference type="Pfam" id="PF05373"/>
    </source>
</evidence>
<dbReference type="NCBIfam" id="TIGR04531">
    <property type="entry name" value="nonproteo_OH"/>
    <property type="match status" value="1"/>
</dbReference>
<feature type="domain" description="Aspartyl/asparaginy/proline hydroxylase" evidence="2">
    <location>
        <begin position="140"/>
        <end position="271"/>
    </location>
</feature>
<proteinExistence type="predicted"/>
<dbReference type="AlphaFoldDB" id="A0A5B8JQB9"/>
<dbReference type="Proteomes" id="UP000320580">
    <property type="component" value="Chromosome"/>
</dbReference>
<dbReference type="Gene3D" id="1.10.1720.10">
    <property type="entry name" value="L-proline 3-hydroxylase, C-terminal domain"/>
    <property type="match status" value="1"/>
</dbReference>
<dbReference type="InterPro" id="IPR008035">
    <property type="entry name" value="Pro_3_hydrox_C"/>
</dbReference>
<dbReference type="InterPro" id="IPR030936">
    <property type="entry name" value="Nonproteo_OH"/>
</dbReference>
<dbReference type="OrthoDB" id="1441538at2"/>
<sequence>MPSAAPGRASENREPELALRAAGYGPGPAGSPHRYPVPAPSTANADERTESVPKKPRGHKGAGRVVSLPSHLRRFMVTIARNAHELTGASKKHAVKGIPLLNSQRLAVLPIDSYDLDSELSIVDRHDYQGQYDALTFGSWSSHVLANGSGADSDHAFRPHTGELALTELGEQLPGIMSLITKHFDTDRLQWARIFSLRDGMIVPHVDFLEFAEPGTRLQITLRTSEETLHSENDFVYHLRRGEVWKIHTTVPHSARSSSTGTARLSLCLDFAGADEPIAIRGDIPATEPVRIIERPEATEAELEELIDSGRDFTPETMRSAFRRFAALHFERRAHAATAFDWYVEAARRSGDDALVAKAEAFRAYCIEKRVFGETLDW</sequence>
<dbReference type="Pfam" id="PF05118">
    <property type="entry name" value="Asp_Arg_Hydrox"/>
    <property type="match status" value="1"/>
</dbReference>
<dbReference type="KEGG" id="sqz:FQU76_30325"/>
<dbReference type="SUPFAM" id="SSF51197">
    <property type="entry name" value="Clavaminate synthase-like"/>
    <property type="match status" value="1"/>
</dbReference>
<reference evidence="4 5" key="1">
    <citation type="submission" date="2019-07" db="EMBL/GenBank/DDBJ databases">
        <authorList>
            <person name="Zhu P."/>
        </authorList>
    </citation>
    <scope>NUCLEOTIDE SEQUENCE [LARGE SCALE GENOMIC DNA]</scope>
    <source>
        <strain evidence="4 5">SSL-25</strain>
    </source>
</reference>
<keyword evidence="5" id="KW-1185">Reference proteome</keyword>
<feature type="region of interest" description="Disordered" evidence="1">
    <location>
        <begin position="1"/>
        <end position="65"/>
    </location>
</feature>
<organism evidence="4 5">
    <name type="scientific">Streptomyces qinzhouensis</name>
    <dbReference type="NCBI Taxonomy" id="2599401"/>
    <lineage>
        <taxon>Bacteria</taxon>
        <taxon>Bacillati</taxon>
        <taxon>Actinomycetota</taxon>
        <taxon>Actinomycetes</taxon>
        <taxon>Kitasatosporales</taxon>
        <taxon>Streptomycetaceae</taxon>
        <taxon>Streptomyces</taxon>
    </lineage>
</organism>
<dbReference type="InterPro" id="IPR037037">
    <property type="entry name" value="Pro_3_hydrox_C_sf"/>
</dbReference>
<name>A0A5B8JQB9_9ACTN</name>
<evidence type="ECO:0000256" key="1">
    <source>
        <dbReference type="SAM" id="MobiDB-lite"/>
    </source>
</evidence>
<gene>
    <name evidence="4" type="ORF">FQU76_30325</name>
</gene>
<dbReference type="EMBL" id="CP042266">
    <property type="protein sequence ID" value="QDY80090.1"/>
    <property type="molecule type" value="Genomic_DNA"/>
</dbReference>
<evidence type="ECO:0000313" key="5">
    <source>
        <dbReference type="Proteomes" id="UP000320580"/>
    </source>
</evidence>